<dbReference type="GO" id="GO:0070971">
    <property type="term" value="C:endoplasmic reticulum exit site"/>
    <property type="evidence" value="ECO:0007669"/>
    <property type="project" value="TreeGrafter"/>
</dbReference>
<dbReference type="GO" id="GO:0008270">
    <property type="term" value="F:zinc ion binding"/>
    <property type="evidence" value="ECO:0007669"/>
    <property type="project" value="TreeGrafter"/>
</dbReference>
<dbReference type="InterPro" id="IPR050550">
    <property type="entry name" value="SEC23_SEC24_subfamily"/>
</dbReference>
<organism evidence="2 3">
    <name type="scientific">Rotaria magnacalcarata</name>
    <dbReference type="NCBI Taxonomy" id="392030"/>
    <lineage>
        <taxon>Eukaryota</taxon>
        <taxon>Metazoa</taxon>
        <taxon>Spiralia</taxon>
        <taxon>Gnathifera</taxon>
        <taxon>Rotifera</taxon>
        <taxon>Eurotatoria</taxon>
        <taxon>Bdelloidea</taxon>
        <taxon>Philodinida</taxon>
        <taxon>Philodinidae</taxon>
        <taxon>Rotaria</taxon>
    </lineage>
</organism>
<feature type="compositionally biased region" description="Polar residues" evidence="1">
    <location>
        <begin position="38"/>
        <end position="85"/>
    </location>
</feature>
<dbReference type="PANTHER" id="PTHR13803">
    <property type="entry name" value="SEC24-RELATED PROTEIN"/>
    <property type="match status" value="1"/>
</dbReference>
<dbReference type="EMBL" id="CAJOBI010321897">
    <property type="protein sequence ID" value="CAF5186428.1"/>
    <property type="molecule type" value="Genomic_DNA"/>
</dbReference>
<feature type="compositionally biased region" description="Polar residues" evidence="1">
    <location>
        <begin position="92"/>
        <end position="113"/>
    </location>
</feature>
<dbReference type="Proteomes" id="UP000676336">
    <property type="component" value="Unassembled WGS sequence"/>
</dbReference>
<dbReference type="SUPFAM" id="SSF81995">
    <property type="entry name" value="beta-sandwich domain of Sec23/24"/>
    <property type="match status" value="1"/>
</dbReference>
<proteinExistence type="predicted"/>
<dbReference type="AlphaFoldDB" id="A0A8S3HSV3"/>
<reference evidence="2" key="1">
    <citation type="submission" date="2021-02" db="EMBL/GenBank/DDBJ databases">
        <authorList>
            <person name="Nowell W R."/>
        </authorList>
    </citation>
    <scope>NUCLEOTIDE SEQUENCE</scope>
</reference>
<feature type="region of interest" description="Disordered" evidence="1">
    <location>
        <begin position="19"/>
        <end position="166"/>
    </location>
</feature>
<feature type="compositionally biased region" description="Low complexity" evidence="1">
    <location>
        <begin position="130"/>
        <end position="152"/>
    </location>
</feature>
<sequence>MPTEMNQTSMQQGTITFNKFCAPPTFSNAQFPQPLPFPNQSSPDMSGVPQYQQTQYPGSQRPNNNAPSSSFAPISQSPPAISYPQQPLPPHYSNQPNFSTAPTKSGSQLNGPNAYSGHPPPSGSNTYPAQSLSSGSSIYSGQQPPSGLNTYPGQPPSSGPTQQTYQSQRIDPDMVPNVVQVLEQSQEKIQEPFITNAPGSIPPLAATDFVCQDQGSCNPRYIRSTTYTIPYATDMIKQSQIPIALAISPLANLRSDEVISIS</sequence>
<evidence type="ECO:0000313" key="3">
    <source>
        <dbReference type="Proteomes" id="UP000676336"/>
    </source>
</evidence>
<dbReference type="GO" id="GO:0090110">
    <property type="term" value="P:COPII-coated vesicle cargo loading"/>
    <property type="evidence" value="ECO:0007669"/>
    <property type="project" value="TreeGrafter"/>
</dbReference>
<accession>A0A8S3HSV3</accession>
<comment type="caution">
    <text evidence="2">The sequence shown here is derived from an EMBL/GenBank/DDBJ whole genome shotgun (WGS) entry which is preliminary data.</text>
</comment>
<gene>
    <name evidence="2" type="ORF">SMN809_LOCUS70645</name>
</gene>
<protein>
    <submittedName>
        <fullName evidence="2">Uncharacterized protein</fullName>
    </submittedName>
</protein>
<evidence type="ECO:0000313" key="2">
    <source>
        <dbReference type="EMBL" id="CAF5186428.1"/>
    </source>
</evidence>
<name>A0A8S3HSV3_9BILA</name>
<evidence type="ECO:0000256" key="1">
    <source>
        <dbReference type="SAM" id="MobiDB-lite"/>
    </source>
</evidence>
<dbReference type="Gene3D" id="2.60.40.1670">
    <property type="entry name" value="beta-sandwich domain of Sec23/24"/>
    <property type="match status" value="1"/>
</dbReference>
<dbReference type="GO" id="GO:0030127">
    <property type="term" value="C:COPII vesicle coat"/>
    <property type="evidence" value="ECO:0007669"/>
    <property type="project" value="TreeGrafter"/>
</dbReference>
<dbReference type="PANTHER" id="PTHR13803:SF4">
    <property type="entry name" value="SECRETORY 24CD, ISOFORM C"/>
    <property type="match status" value="1"/>
</dbReference>
<dbReference type="GO" id="GO:0000149">
    <property type="term" value="F:SNARE binding"/>
    <property type="evidence" value="ECO:0007669"/>
    <property type="project" value="TreeGrafter"/>
</dbReference>